<dbReference type="InterPro" id="IPR025857">
    <property type="entry name" value="MacB_PCD"/>
</dbReference>
<feature type="transmembrane region" description="Helical" evidence="6">
    <location>
        <begin position="20"/>
        <end position="42"/>
    </location>
</feature>
<evidence type="ECO:0000313" key="10">
    <source>
        <dbReference type="Proteomes" id="UP000245647"/>
    </source>
</evidence>
<feature type="transmembrane region" description="Helical" evidence="6">
    <location>
        <begin position="282"/>
        <end position="303"/>
    </location>
</feature>
<evidence type="ECO:0000256" key="2">
    <source>
        <dbReference type="ARBA" id="ARBA00022475"/>
    </source>
</evidence>
<protein>
    <submittedName>
        <fullName evidence="9">Cell division protein FtsX</fullName>
    </submittedName>
</protein>
<evidence type="ECO:0000256" key="4">
    <source>
        <dbReference type="ARBA" id="ARBA00022989"/>
    </source>
</evidence>
<dbReference type="Proteomes" id="UP000245647">
    <property type="component" value="Unassembled WGS sequence"/>
</dbReference>
<comment type="caution">
    <text evidence="9">The sequence shown here is derived from an EMBL/GenBank/DDBJ whole genome shotgun (WGS) entry which is preliminary data.</text>
</comment>
<dbReference type="Pfam" id="PF12704">
    <property type="entry name" value="MacB_PCD"/>
    <property type="match status" value="2"/>
</dbReference>
<accession>A0A2U2PFE5</accession>
<dbReference type="GO" id="GO:0005886">
    <property type="term" value="C:plasma membrane"/>
    <property type="evidence" value="ECO:0007669"/>
    <property type="project" value="UniProtKB-SubCell"/>
</dbReference>
<keyword evidence="9" id="KW-0131">Cell cycle</keyword>
<keyword evidence="4 6" id="KW-1133">Transmembrane helix</keyword>
<gene>
    <name evidence="9" type="ORF">DDR33_13080</name>
</gene>
<keyword evidence="2" id="KW-1003">Cell membrane</keyword>
<evidence type="ECO:0000256" key="3">
    <source>
        <dbReference type="ARBA" id="ARBA00022692"/>
    </source>
</evidence>
<dbReference type="InterPro" id="IPR050250">
    <property type="entry name" value="Macrolide_Exporter_MacB"/>
</dbReference>
<feature type="domain" description="MacB-like periplasmic core" evidence="8">
    <location>
        <begin position="19"/>
        <end position="236"/>
    </location>
</feature>
<evidence type="ECO:0000256" key="1">
    <source>
        <dbReference type="ARBA" id="ARBA00004651"/>
    </source>
</evidence>
<feature type="transmembrane region" description="Helical" evidence="6">
    <location>
        <begin position="668"/>
        <end position="693"/>
    </location>
</feature>
<sequence length="791" mass="87964">MKNYIKIALRNLWRHKGYSFLNILGLAVGMTAFFLIFLYVSLELSYDSFHSKSDRIYRLVSDIKTPTETLRASGPAWAVPSHLKADFPEVESFVRFTGDNMLVRKDDIKVQQDIVYADSSLFGVFDFSLVKGNPETVLKDQLSVVLTESTAKKYFGDKDALGQTLLITSDALPARVTGIMKDIPVNSQIKFDMAISMSTLTGRFNRELDNQWGNYGLEVYLLLKPGTDPKALERKLPDFLSRRNGQEMKEHQMYPTLILEPLNYAYLYSTRNGNSRGNIKNVYIFSVIGIFILAIACINFINLSTARSVERAKEVGIRKVVGAAKSQLSSQFIGESMIICMFAFLLSLILSAIMLPQFNQLAGKTVSEGMFSNVFNILILFIVSLVIGLLAGIYPALVLSSFKPVSVLKGRFSAGTKGILLRKGLVVSQFTISIALIIATVIVYQQLDYMRSRDLGFNKDQMIIIDTQGDKGKEAFKESLLNIPGVKSAALSSSVPGTGNPGAYSELENIKGDLQVSNLDLYFVDFDYISQFQLKMAAGRPFSKEYATDTTQAIIINEAVVKLLGYASPRDVIGKRFKQWGREGKIIGVIKNFNYRGLQQEIKPLTMRIDPRGSSLVSVKLSGTNLKATLKAIEGKWNQVYMDKPFSYFFLDEHFSKLYRSEELFGKLFFNFAVLAILISCLGLLGLASYSTIQRTKEIGIRKVMGASVTGIIRLLSADFLRLVVIAFIISSPLSGFLMYGWLKDFAYRINISWTVFAIAGAGAVFIAIATVSLQAIRAATTSPVKSLRTE</sequence>
<name>A0A2U2PFE5_9SPHI</name>
<evidence type="ECO:0000313" key="9">
    <source>
        <dbReference type="EMBL" id="PWG80128.1"/>
    </source>
</evidence>
<keyword evidence="9" id="KW-0132">Cell division</keyword>
<dbReference type="GO" id="GO:0051301">
    <property type="term" value="P:cell division"/>
    <property type="evidence" value="ECO:0007669"/>
    <property type="project" value="UniProtKB-KW"/>
</dbReference>
<dbReference type="EMBL" id="QEAS01000010">
    <property type="protein sequence ID" value="PWG80128.1"/>
    <property type="molecule type" value="Genomic_DNA"/>
</dbReference>
<reference evidence="9 10" key="1">
    <citation type="submission" date="2018-04" db="EMBL/GenBank/DDBJ databases">
        <title>Pedobacter chongqingensis sp. nov., isolated from a rottenly hemp rope.</title>
        <authorList>
            <person name="Cai Y."/>
        </authorList>
    </citation>
    <scope>NUCLEOTIDE SEQUENCE [LARGE SCALE GENOMIC DNA]</scope>
    <source>
        <strain evidence="9 10">FJ4-8</strain>
    </source>
</reference>
<keyword evidence="5 6" id="KW-0472">Membrane</keyword>
<dbReference type="Pfam" id="PF02687">
    <property type="entry name" value="FtsX"/>
    <property type="match status" value="2"/>
</dbReference>
<dbReference type="GO" id="GO:0022857">
    <property type="term" value="F:transmembrane transporter activity"/>
    <property type="evidence" value="ECO:0007669"/>
    <property type="project" value="TreeGrafter"/>
</dbReference>
<feature type="domain" description="ABC3 transporter permease C-terminal" evidence="7">
    <location>
        <begin position="672"/>
        <end position="784"/>
    </location>
</feature>
<dbReference type="PANTHER" id="PTHR30572">
    <property type="entry name" value="MEMBRANE COMPONENT OF TRANSPORTER-RELATED"/>
    <property type="match status" value="1"/>
</dbReference>
<feature type="domain" description="ABC3 transporter permease C-terminal" evidence="7">
    <location>
        <begin position="287"/>
        <end position="402"/>
    </location>
</feature>
<feature type="transmembrane region" description="Helical" evidence="6">
    <location>
        <begin position="420"/>
        <end position="444"/>
    </location>
</feature>
<dbReference type="OrthoDB" id="1451596at2"/>
<dbReference type="InterPro" id="IPR003838">
    <property type="entry name" value="ABC3_permease_C"/>
</dbReference>
<dbReference type="PANTHER" id="PTHR30572:SF18">
    <property type="entry name" value="ABC-TYPE MACROLIDE FAMILY EXPORT SYSTEM PERMEASE COMPONENT 2"/>
    <property type="match status" value="1"/>
</dbReference>
<evidence type="ECO:0000259" key="8">
    <source>
        <dbReference type="Pfam" id="PF12704"/>
    </source>
</evidence>
<evidence type="ECO:0000256" key="5">
    <source>
        <dbReference type="ARBA" id="ARBA00023136"/>
    </source>
</evidence>
<proteinExistence type="predicted"/>
<evidence type="ECO:0000259" key="7">
    <source>
        <dbReference type="Pfam" id="PF02687"/>
    </source>
</evidence>
<feature type="transmembrane region" description="Helical" evidence="6">
    <location>
        <begin position="332"/>
        <end position="355"/>
    </location>
</feature>
<feature type="domain" description="MacB-like periplasmic core" evidence="8">
    <location>
        <begin position="431"/>
        <end position="593"/>
    </location>
</feature>
<evidence type="ECO:0000256" key="6">
    <source>
        <dbReference type="SAM" id="Phobius"/>
    </source>
</evidence>
<organism evidence="9 10">
    <name type="scientific">Pararcticibacter amylolyticus</name>
    <dbReference type="NCBI Taxonomy" id="2173175"/>
    <lineage>
        <taxon>Bacteria</taxon>
        <taxon>Pseudomonadati</taxon>
        <taxon>Bacteroidota</taxon>
        <taxon>Sphingobacteriia</taxon>
        <taxon>Sphingobacteriales</taxon>
        <taxon>Sphingobacteriaceae</taxon>
        <taxon>Pararcticibacter</taxon>
    </lineage>
</organism>
<dbReference type="AlphaFoldDB" id="A0A2U2PFE5"/>
<feature type="transmembrane region" description="Helical" evidence="6">
    <location>
        <begin position="754"/>
        <end position="777"/>
    </location>
</feature>
<feature type="transmembrane region" description="Helical" evidence="6">
    <location>
        <begin position="375"/>
        <end position="399"/>
    </location>
</feature>
<keyword evidence="10" id="KW-1185">Reference proteome</keyword>
<feature type="transmembrane region" description="Helical" evidence="6">
    <location>
        <begin position="720"/>
        <end position="742"/>
    </location>
</feature>
<comment type="subcellular location">
    <subcellularLocation>
        <location evidence="1">Cell membrane</location>
        <topology evidence="1">Multi-pass membrane protein</topology>
    </subcellularLocation>
</comment>
<keyword evidence="3 6" id="KW-0812">Transmembrane</keyword>